<organism evidence="1 2">
    <name type="scientific">Fibrobacter intestinalis</name>
    <dbReference type="NCBI Taxonomy" id="28122"/>
    <lineage>
        <taxon>Bacteria</taxon>
        <taxon>Pseudomonadati</taxon>
        <taxon>Fibrobacterota</taxon>
        <taxon>Fibrobacteria</taxon>
        <taxon>Fibrobacterales</taxon>
        <taxon>Fibrobacteraceae</taxon>
        <taxon>Fibrobacter</taxon>
    </lineage>
</organism>
<evidence type="ECO:0000313" key="2">
    <source>
        <dbReference type="Proteomes" id="UP000184275"/>
    </source>
</evidence>
<protein>
    <submittedName>
        <fullName evidence="1">Por secretion system C-terminal sorting domain-containing protein</fullName>
    </submittedName>
</protein>
<evidence type="ECO:0000313" key="1">
    <source>
        <dbReference type="EMBL" id="SHK36558.1"/>
    </source>
</evidence>
<reference evidence="2" key="1">
    <citation type="submission" date="2016-11" db="EMBL/GenBank/DDBJ databases">
        <authorList>
            <person name="Varghese N."/>
            <person name="Submissions S."/>
        </authorList>
    </citation>
    <scope>NUCLEOTIDE SEQUENCE [LARGE SCALE GENOMIC DNA]</scope>
    <source>
        <strain evidence="2">UWOS</strain>
    </source>
</reference>
<proteinExistence type="predicted"/>
<dbReference type="EMBL" id="FRAW01000004">
    <property type="protein sequence ID" value="SHK36558.1"/>
    <property type="molecule type" value="Genomic_DNA"/>
</dbReference>
<dbReference type="NCBIfam" id="TIGR04183">
    <property type="entry name" value="Por_Secre_tail"/>
    <property type="match status" value="1"/>
</dbReference>
<keyword evidence="2" id="KW-1185">Reference proteome</keyword>
<dbReference type="InterPro" id="IPR026444">
    <property type="entry name" value="Secre_tail"/>
</dbReference>
<gene>
    <name evidence="1" type="ORF">SAMN05720469_104128</name>
</gene>
<name>A0A1M6RW15_9BACT</name>
<dbReference type="Proteomes" id="UP000184275">
    <property type="component" value="Unassembled WGS sequence"/>
</dbReference>
<accession>A0A1M6RW15</accession>
<dbReference type="AlphaFoldDB" id="A0A1M6RW15"/>
<sequence length="320" mass="33609">MANQSLLDIHINKREKTMNKKIFAATAVLAAVTMSFGLDTWVGANGEYRVETGFDDGTNTYGYWYDYNDANDGGSSTITWPVGPGNEYDDNALDPIIDHCGGLCATVSLGTGFDYPFVGVGFNVSGGEQKGEDVSSWGGICIGYKSTGIAPALEISPEDEGTVTEYNNYKAALKIAAAPTVVNLAWSDFKQEAGWGKKVNQSEVLAKTAAVKFKMAGKAGATTEFNITTIGEYGKCDGSAAIQSVKAASALKASVAGRTLSLAGVKAGATVEILNLQGQVMLKSVLNSANASLYLANMDAGIYMVRVAGQANLSQKIVLK</sequence>